<dbReference type="SMART" id="SM01375">
    <property type="entry name" value="Dynein_light"/>
    <property type="match status" value="1"/>
</dbReference>
<dbReference type="GeneID" id="111008862"/>
<dbReference type="Gene3D" id="3.30.740.10">
    <property type="entry name" value="Protein Inhibitor Of Neuronal Nitric Oxide Synthase"/>
    <property type="match status" value="1"/>
</dbReference>
<dbReference type="AlphaFoldDB" id="A0A6J1CA93"/>
<dbReference type="GO" id="GO:0007017">
    <property type="term" value="P:microtubule-based process"/>
    <property type="evidence" value="ECO:0007669"/>
    <property type="project" value="InterPro"/>
</dbReference>
<dbReference type="Pfam" id="PF01221">
    <property type="entry name" value="Dynein_light"/>
    <property type="match status" value="1"/>
</dbReference>
<dbReference type="FunFam" id="3.30.740.10:FF:000003">
    <property type="entry name" value="Dynein light chain"/>
    <property type="match status" value="1"/>
</dbReference>
<feature type="region of interest" description="Disordered" evidence="1">
    <location>
        <begin position="1"/>
        <end position="49"/>
    </location>
</feature>
<gene>
    <name evidence="3" type="primary">LOC111008862</name>
</gene>
<dbReference type="InterPro" id="IPR001372">
    <property type="entry name" value="Dynein_light_chain_typ-1/2"/>
</dbReference>
<dbReference type="OrthoDB" id="6506078at2759"/>
<dbReference type="GO" id="GO:0045505">
    <property type="term" value="F:dynein intermediate chain binding"/>
    <property type="evidence" value="ECO:0007669"/>
    <property type="project" value="TreeGrafter"/>
</dbReference>
<evidence type="ECO:0000313" key="2">
    <source>
        <dbReference type="Proteomes" id="UP000504603"/>
    </source>
</evidence>
<dbReference type="GO" id="GO:0005868">
    <property type="term" value="C:cytoplasmic dynein complex"/>
    <property type="evidence" value="ECO:0007669"/>
    <property type="project" value="TreeGrafter"/>
</dbReference>
<dbReference type="SUPFAM" id="SSF54648">
    <property type="entry name" value="DLC"/>
    <property type="match status" value="1"/>
</dbReference>
<dbReference type="RefSeq" id="XP_022137403.1">
    <property type="nucleotide sequence ID" value="XM_022281711.1"/>
</dbReference>
<dbReference type="KEGG" id="mcha:111008862"/>
<dbReference type="Proteomes" id="UP000504603">
    <property type="component" value="Unplaced"/>
</dbReference>
<accession>A0A6J1CA93</accession>
<feature type="compositionally biased region" description="Low complexity" evidence="1">
    <location>
        <begin position="31"/>
        <end position="44"/>
    </location>
</feature>
<proteinExistence type="predicted"/>
<evidence type="ECO:0000313" key="3">
    <source>
        <dbReference type="RefSeq" id="XP_022137403.1"/>
    </source>
</evidence>
<dbReference type="PANTHER" id="PTHR11886">
    <property type="entry name" value="DYNEIN LIGHT CHAIN"/>
    <property type="match status" value="1"/>
</dbReference>
<evidence type="ECO:0000256" key="1">
    <source>
        <dbReference type="SAM" id="MobiDB-lite"/>
    </source>
</evidence>
<name>A0A6J1CA93_MOMCH</name>
<reference evidence="3" key="1">
    <citation type="submission" date="2025-08" db="UniProtKB">
        <authorList>
            <consortium name="RefSeq"/>
        </authorList>
    </citation>
    <scope>IDENTIFICATION</scope>
    <source>
        <strain evidence="3">OHB3-1</strain>
    </source>
</reference>
<protein>
    <submittedName>
        <fullName evidence="3">Uncharacterized protein LOC111008862</fullName>
    </submittedName>
</protein>
<dbReference type="PANTHER" id="PTHR11886:SF80">
    <property type="entry name" value="OS01G0555600 PROTEIN"/>
    <property type="match status" value="1"/>
</dbReference>
<dbReference type="InterPro" id="IPR037177">
    <property type="entry name" value="DLC_sf"/>
</dbReference>
<sequence length="290" mass="31583">MAHPTTQLRLLAPPDPDPGSDYPPHKPPSTAPSMAAASAPNSSPLSNHIPFSRLHSHAALSSQRPNNPNPPPAILDSHLQAKPLTVSAMLDSSKFHLVKSKSHPRKIASVGTEKLNKLCKELGTQKFFGEKKEADEGVDGSSGLSLVVKDKELKEFQKGHHLHLGNLRPTVSLLRRGGRRRSFGGSQVELADIFANNGVRVVSVDMPPVMQIHAVDSARKAHDSMEKFTSKTLALSLKREFDGVYGPAWHCIVGTSFGSFVTHSVGGFLYFSMDQKLYILLFKTSVQRAD</sequence>
<organism evidence="2 3">
    <name type="scientific">Momordica charantia</name>
    <name type="common">Bitter gourd</name>
    <name type="synonym">Balsam pear</name>
    <dbReference type="NCBI Taxonomy" id="3673"/>
    <lineage>
        <taxon>Eukaryota</taxon>
        <taxon>Viridiplantae</taxon>
        <taxon>Streptophyta</taxon>
        <taxon>Embryophyta</taxon>
        <taxon>Tracheophyta</taxon>
        <taxon>Spermatophyta</taxon>
        <taxon>Magnoliopsida</taxon>
        <taxon>eudicotyledons</taxon>
        <taxon>Gunneridae</taxon>
        <taxon>Pentapetalae</taxon>
        <taxon>rosids</taxon>
        <taxon>fabids</taxon>
        <taxon>Cucurbitales</taxon>
        <taxon>Cucurbitaceae</taxon>
        <taxon>Momordiceae</taxon>
        <taxon>Momordica</taxon>
    </lineage>
</organism>
<keyword evidence="2" id="KW-1185">Reference proteome</keyword>